<evidence type="ECO:0000313" key="4">
    <source>
        <dbReference type="Proteomes" id="UP000554766"/>
    </source>
</evidence>
<organism evidence="3 4">
    <name type="scientific">Pyrobaculum arsenaticum</name>
    <dbReference type="NCBI Taxonomy" id="121277"/>
    <lineage>
        <taxon>Archaea</taxon>
        <taxon>Thermoproteota</taxon>
        <taxon>Thermoprotei</taxon>
        <taxon>Thermoproteales</taxon>
        <taxon>Thermoproteaceae</taxon>
        <taxon>Pyrobaculum</taxon>
    </lineage>
</organism>
<dbReference type="PANTHER" id="PTHR37169:SF1">
    <property type="entry name" value="CRISPR SYSTEM ENDORIBONUCLEASE CSX1"/>
    <property type="match status" value="1"/>
</dbReference>
<dbReference type="NCBIfam" id="TIGR01897">
    <property type="entry name" value="cas_MJ1666"/>
    <property type="match status" value="1"/>
</dbReference>
<dbReference type="SUPFAM" id="SSF160980">
    <property type="entry name" value="SSO1389-like"/>
    <property type="match status" value="1"/>
</dbReference>
<feature type="domain" description="CRISPR system endoribonuclease Csx1 CARF" evidence="2">
    <location>
        <begin position="5"/>
        <end position="171"/>
    </location>
</feature>
<dbReference type="RefSeq" id="WP_179790529.1">
    <property type="nucleotide sequence ID" value="NZ_JAAVJF010000002.1"/>
</dbReference>
<dbReference type="InterPro" id="IPR013383">
    <property type="entry name" value="CRISPR-assoc_prot_DxTHG_CS"/>
</dbReference>
<comment type="caution">
    <text evidence="3">The sequence shown here is derived from an EMBL/GenBank/DDBJ whole genome shotgun (WGS) entry which is preliminary data.</text>
</comment>
<protein>
    <submittedName>
        <fullName evidence="3">TIGR01897 family CRISPR-associated protein</fullName>
    </submittedName>
</protein>
<evidence type="ECO:0000313" key="3">
    <source>
        <dbReference type="EMBL" id="NYR15565.1"/>
    </source>
</evidence>
<dbReference type="AlphaFoldDB" id="A0A7L4P9B4"/>
<gene>
    <name evidence="3" type="ORF">HC235_06385</name>
</gene>
<proteinExistence type="predicted"/>
<dbReference type="Gene3D" id="3.40.50.10640">
    <property type="entry name" value="SSO1389-like"/>
    <property type="match status" value="1"/>
</dbReference>
<evidence type="ECO:0000259" key="2">
    <source>
        <dbReference type="Pfam" id="PF22230"/>
    </source>
</evidence>
<keyword evidence="4" id="KW-1185">Reference proteome</keyword>
<dbReference type="InterPro" id="IPR027419">
    <property type="entry name" value="CRISPR-assoc_Csx1_C"/>
</dbReference>
<reference evidence="3 4" key="1">
    <citation type="journal article" date="2020" name="Nat. Commun.">
        <title>The structures of two archaeal type IV pili illuminate evolutionary relationships.</title>
        <authorList>
            <person name="Wang F."/>
            <person name="Baquero D.P."/>
            <person name="Su Z."/>
            <person name="Beltran L.C."/>
            <person name="Prangishvili D."/>
            <person name="Krupovic M."/>
            <person name="Egelman E.H."/>
        </authorList>
    </citation>
    <scope>NUCLEOTIDE SEQUENCE [LARGE SCALE GENOMIC DNA]</scope>
    <source>
        <strain evidence="3 4">2GA</strain>
    </source>
</reference>
<dbReference type="PANTHER" id="PTHR37169">
    <property type="entry name" value="CRISPR SYSTEM ENDORIBONUCLEASE CSX1-RELATED"/>
    <property type="match status" value="1"/>
</dbReference>
<accession>A0A7L4P9B4</accession>
<dbReference type="InterPro" id="IPR053857">
    <property type="entry name" value="Csx1_CARF"/>
</dbReference>
<dbReference type="Pfam" id="PF09455">
    <property type="entry name" value="Csx1_HEPN"/>
    <property type="match status" value="1"/>
</dbReference>
<sequence length="396" mass="44112">MGGEVVVAPVGNPKAYRPVTYVMGEAQVRERLYASAVRRARGAGRLLLLAGFSLCELYGKCNDFKSGAEAVARGIREELRLSGEADVAVLPNALGAKFRFADRKTEGYFASAYREILRRLHAWDPSSIVVDTSHGINYMSLMAVEAARLAAAVLAASHRRAVDLMLVNSEPLVGDAERLHVMELHRERITPSSAVQLIVRPFLVDENKGYFLKYARGCGGDKPFKWGRALFNGVYLYLAARRGEVAECRDSLEAEFEVQVREDGGVYIYEKYPRPQHAYLHAIVEAVSGIFPEKKSEFSAKELEDFARAYAPSETVEAIVRNELDKLSSLCTKPTAPHKWAKLSELYDGVEAKCAADKRNLYAHGGFEKNVTYVKCQDGELYLSYGECLDEVERHL</sequence>
<dbReference type="Gene3D" id="1.10.3740.10">
    <property type="entry name" value="SSO1389-like domains"/>
    <property type="match status" value="1"/>
</dbReference>
<dbReference type="EMBL" id="JAAVJF010000002">
    <property type="protein sequence ID" value="NYR15565.1"/>
    <property type="molecule type" value="Genomic_DNA"/>
</dbReference>
<dbReference type="Proteomes" id="UP000554766">
    <property type="component" value="Unassembled WGS sequence"/>
</dbReference>
<name>A0A7L4P9B4_9CREN</name>
<dbReference type="CDD" id="cd09728">
    <property type="entry name" value="Csx1_III-U"/>
    <property type="match status" value="1"/>
</dbReference>
<feature type="domain" description="CRISPR system endoribonuclease Csx1-like HEPN" evidence="1">
    <location>
        <begin position="317"/>
        <end position="385"/>
    </location>
</feature>
<dbReference type="InterPro" id="IPR052875">
    <property type="entry name" value="CRISPR_assoc_ribonuclease"/>
</dbReference>
<evidence type="ECO:0000259" key="1">
    <source>
        <dbReference type="Pfam" id="PF09455"/>
    </source>
</evidence>
<dbReference type="InterPro" id="IPR010171">
    <property type="entry name" value="CRISPR_Csx1"/>
</dbReference>
<dbReference type="InterPro" id="IPR019016">
    <property type="entry name" value="Csx1-like_HEPN"/>
</dbReference>
<dbReference type="NCBIfam" id="TIGR02549">
    <property type="entry name" value="CRISPR_DxTHG"/>
    <property type="match status" value="1"/>
</dbReference>
<dbReference type="Pfam" id="PF22230">
    <property type="entry name" value="Csx1_CARF"/>
    <property type="match status" value="1"/>
</dbReference>